<sequence length="199" mass="21004">MRFRDRADAGQKLAGVLAPYRSADVCVLGLARGGLRVAFEVARALEAPLDLWVARRVRVTVPGRRLTLGAVTEGGGMYLDVQAVPQSPLSGASLQAFVRDELEDVERQARQLRGGPTPAVRGRTVLLVDDGMVTGSTVAAALLALQQSGARQRIVAVGVATPRALELIRGRADAVHALTLDAGLREVAEAYGSFPALSE</sequence>
<dbReference type="AlphaFoldDB" id="A0A3A8NYF1"/>
<keyword evidence="2" id="KW-0808">Transferase</keyword>
<dbReference type="SUPFAM" id="SSF53271">
    <property type="entry name" value="PRTase-like"/>
    <property type="match status" value="1"/>
</dbReference>
<dbReference type="InterPro" id="IPR029057">
    <property type="entry name" value="PRTase-like"/>
</dbReference>
<dbReference type="Gene3D" id="3.30.1310.20">
    <property type="entry name" value="PRTase-like"/>
    <property type="match status" value="1"/>
</dbReference>
<protein>
    <submittedName>
        <fullName evidence="2">Phosphoribosyl transferase</fullName>
    </submittedName>
</protein>
<accession>A0A3A8NYF1</accession>
<dbReference type="Gene3D" id="3.40.50.2020">
    <property type="match status" value="1"/>
</dbReference>
<name>A0A3A8NYF1_9BACT</name>
<gene>
    <name evidence="2" type="ORF">D7V93_32370</name>
</gene>
<keyword evidence="3" id="KW-1185">Reference proteome</keyword>
<dbReference type="GO" id="GO:0016740">
    <property type="term" value="F:transferase activity"/>
    <property type="evidence" value="ECO:0007669"/>
    <property type="project" value="UniProtKB-KW"/>
</dbReference>
<dbReference type="Proteomes" id="UP000272888">
    <property type="component" value="Unassembled WGS sequence"/>
</dbReference>
<organism evidence="2 3">
    <name type="scientific">Corallococcus llansteffanensis</name>
    <dbReference type="NCBI Taxonomy" id="2316731"/>
    <lineage>
        <taxon>Bacteria</taxon>
        <taxon>Pseudomonadati</taxon>
        <taxon>Myxococcota</taxon>
        <taxon>Myxococcia</taxon>
        <taxon>Myxococcales</taxon>
        <taxon>Cystobacterineae</taxon>
        <taxon>Myxococcaceae</taxon>
        <taxon>Corallococcus</taxon>
    </lineage>
</organism>
<evidence type="ECO:0000313" key="2">
    <source>
        <dbReference type="EMBL" id="RKH49093.1"/>
    </source>
</evidence>
<evidence type="ECO:0000313" key="3">
    <source>
        <dbReference type="Proteomes" id="UP000272888"/>
    </source>
</evidence>
<reference evidence="3" key="1">
    <citation type="submission" date="2018-09" db="EMBL/GenBank/DDBJ databases">
        <authorList>
            <person name="Livingstone P.G."/>
            <person name="Whitworth D.E."/>
        </authorList>
    </citation>
    <scope>NUCLEOTIDE SEQUENCE [LARGE SCALE GENOMIC DNA]</scope>
    <source>
        <strain evidence="3">CA051B</strain>
    </source>
</reference>
<dbReference type="CDD" id="cd06223">
    <property type="entry name" value="PRTases_typeI"/>
    <property type="match status" value="1"/>
</dbReference>
<comment type="caution">
    <text evidence="2">The sequence shown here is derived from an EMBL/GenBank/DDBJ whole genome shotgun (WGS) entry which is preliminary data.</text>
</comment>
<feature type="domain" description="Phosphoribosyltransferase" evidence="1">
    <location>
        <begin position="21"/>
        <end position="169"/>
    </location>
</feature>
<evidence type="ECO:0000259" key="1">
    <source>
        <dbReference type="Pfam" id="PF00156"/>
    </source>
</evidence>
<dbReference type="Pfam" id="PF00156">
    <property type="entry name" value="Pribosyltran"/>
    <property type="match status" value="1"/>
</dbReference>
<dbReference type="InterPro" id="IPR000836">
    <property type="entry name" value="PRTase_dom"/>
</dbReference>
<dbReference type="RefSeq" id="WP_120647052.1">
    <property type="nucleotide sequence ID" value="NZ_RAWB01000474.1"/>
</dbReference>
<proteinExistence type="predicted"/>
<dbReference type="EMBL" id="RAWB01000474">
    <property type="protein sequence ID" value="RKH49093.1"/>
    <property type="molecule type" value="Genomic_DNA"/>
</dbReference>
<feature type="non-terminal residue" evidence="2">
    <location>
        <position position="199"/>
    </location>
</feature>